<comment type="catalytic activity">
    <reaction evidence="2">
        <text>9-ribosyl-trans-zeatin 5'-phosphate + H2O = trans-zeatin + D-ribose 5-phosphate</text>
        <dbReference type="Rhea" id="RHEA:48564"/>
        <dbReference type="ChEBI" id="CHEBI:15377"/>
        <dbReference type="ChEBI" id="CHEBI:16522"/>
        <dbReference type="ChEBI" id="CHEBI:78346"/>
        <dbReference type="ChEBI" id="CHEBI:87947"/>
        <dbReference type="EC" id="3.2.2.n1"/>
    </reaction>
</comment>
<dbReference type="GO" id="GO:0005829">
    <property type="term" value="C:cytosol"/>
    <property type="evidence" value="ECO:0007669"/>
    <property type="project" value="TreeGrafter"/>
</dbReference>
<keyword evidence="2" id="KW-0378">Hydrolase</keyword>
<dbReference type="GO" id="GO:0016799">
    <property type="term" value="F:hydrolase activity, hydrolyzing N-glycosyl compounds"/>
    <property type="evidence" value="ECO:0007669"/>
    <property type="project" value="TreeGrafter"/>
</dbReference>
<dbReference type="NCBIfam" id="TIGR00730">
    <property type="entry name" value="Rossman fold protein, TIGR00730 family"/>
    <property type="match status" value="1"/>
</dbReference>
<evidence type="ECO:0000256" key="1">
    <source>
        <dbReference type="ARBA" id="ARBA00006763"/>
    </source>
</evidence>
<dbReference type="EMBL" id="CP094970">
    <property type="protein sequence ID" value="UYM06001.1"/>
    <property type="molecule type" value="Genomic_DNA"/>
</dbReference>
<evidence type="ECO:0000256" key="2">
    <source>
        <dbReference type="RuleBase" id="RU363015"/>
    </source>
</evidence>
<dbReference type="RefSeq" id="WP_271634848.1">
    <property type="nucleotide sequence ID" value="NZ_CP094970.1"/>
</dbReference>
<comment type="similarity">
    <text evidence="1 2">Belongs to the LOG family.</text>
</comment>
<evidence type="ECO:0000313" key="3">
    <source>
        <dbReference type="EMBL" id="UYM06001.1"/>
    </source>
</evidence>
<dbReference type="PANTHER" id="PTHR31223">
    <property type="entry name" value="LOG FAMILY PROTEIN YJL055W"/>
    <property type="match status" value="1"/>
</dbReference>
<dbReference type="Gene3D" id="3.40.50.450">
    <property type="match status" value="1"/>
</dbReference>
<dbReference type="AlphaFoldDB" id="A0AA46TIN6"/>
<reference evidence="3" key="1">
    <citation type="submission" date="2022-01" db="EMBL/GenBank/DDBJ databases">
        <title>Nocardioidaceae gen. sp. A5X3R13.</title>
        <authorList>
            <person name="Lopez Marin M.A."/>
            <person name="Uhlik O."/>
        </authorList>
    </citation>
    <scope>NUCLEOTIDE SEQUENCE</scope>
    <source>
        <strain evidence="3">A5X3R13</strain>
    </source>
</reference>
<dbReference type="SUPFAM" id="SSF102405">
    <property type="entry name" value="MCP/YpsA-like"/>
    <property type="match status" value="1"/>
</dbReference>
<accession>A0AA46TIN6</accession>
<name>A0AA46TIN6_9ACTN</name>
<dbReference type="InterPro" id="IPR005269">
    <property type="entry name" value="LOG"/>
</dbReference>
<dbReference type="KEGG" id="sgrg:L0C25_02720"/>
<dbReference type="PANTHER" id="PTHR31223:SF70">
    <property type="entry name" value="LOG FAMILY PROTEIN YJL055W"/>
    <property type="match status" value="1"/>
</dbReference>
<gene>
    <name evidence="3" type="ORF">L0C25_02720</name>
</gene>
<protein>
    <recommendedName>
        <fullName evidence="2">Cytokinin riboside 5'-monophosphate phosphoribohydrolase</fullName>
        <ecNumber evidence="2">3.2.2.n1</ecNumber>
    </recommendedName>
</protein>
<dbReference type="GO" id="GO:0009691">
    <property type="term" value="P:cytokinin biosynthetic process"/>
    <property type="evidence" value="ECO:0007669"/>
    <property type="project" value="UniProtKB-UniRule"/>
</dbReference>
<dbReference type="Proteomes" id="UP001164390">
    <property type="component" value="Chromosome"/>
</dbReference>
<dbReference type="EC" id="3.2.2.n1" evidence="2"/>
<proteinExistence type="inferred from homology"/>
<comment type="catalytic activity">
    <reaction evidence="2">
        <text>N(6)-(dimethylallyl)adenosine 5'-phosphate + H2O = N(6)-dimethylallyladenine + D-ribose 5-phosphate</text>
        <dbReference type="Rhea" id="RHEA:48560"/>
        <dbReference type="ChEBI" id="CHEBI:15377"/>
        <dbReference type="ChEBI" id="CHEBI:17660"/>
        <dbReference type="ChEBI" id="CHEBI:57526"/>
        <dbReference type="ChEBI" id="CHEBI:78346"/>
        <dbReference type="EC" id="3.2.2.n1"/>
    </reaction>
</comment>
<keyword evidence="2" id="KW-0203">Cytokinin biosynthesis</keyword>
<dbReference type="InterPro" id="IPR031100">
    <property type="entry name" value="LOG_fam"/>
</dbReference>
<dbReference type="Pfam" id="PF03641">
    <property type="entry name" value="Lysine_decarbox"/>
    <property type="match status" value="1"/>
</dbReference>
<keyword evidence="4" id="KW-1185">Reference proteome</keyword>
<organism evidence="3 4">
    <name type="scientific">Solicola gregarius</name>
    <dbReference type="NCBI Taxonomy" id="2908642"/>
    <lineage>
        <taxon>Bacteria</taxon>
        <taxon>Bacillati</taxon>
        <taxon>Actinomycetota</taxon>
        <taxon>Actinomycetes</taxon>
        <taxon>Propionibacteriales</taxon>
        <taxon>Nocardioidaceae</taxon>
        <taxon>Solicola</taxon>
    </lineage>
</organism>
<evidence type="ECO:0000313" key="4">
    <source>
        <dbReference type="Proteomes" id="UP001164390"/>
    </source>
</evidence>
<sequence length="190" mass="20544">MRIAIFTGSSDGPEPHRAAAAALGTRLAESGVGVVYGGAHVGLMGVLADAALDAGGDVTGVIPQQLVDWEVAHDRLTRIEVVDTMHERKARMADLADAFVALPGGAGTLEELFEVFTWGQLGLHTKPTSLLDVDGFYEPLLDQLRRMVEHGYLRGPFLDALGVVRDADELLAYIADYRHPRRKWAAASER</sequence>